<evidence type="ECO:0000313" key="2">
    <source>
        <dbReference type="EMBL" id="KAK2076904.1"/>
    </source>
</evidence>
<protein>
    <submittedName>
        <fullName evidence="2">Uncharacterized protein</fullName>
    </submittedName>
</protein>
<evidence type="ECO:0000313" key="3">
    <source>
        <dbReference type="Proteomes" id="UP001255856"/>
    </source>
</evidence>
<evidence type="ECO:0000256" key="1">
    <source>
        <dbReference type="SAM" id="Phobius"/>
    </source>
</evidence>
<proteinExistence type="predicted"/>
<organism evidence="2 3">
    <name type="scientific">Prototheca wickerhamii</name>
    <dbReference type="NCBI Taxonomy" id="3111"/>
    <lineage>
        <taxon>Eukaryota</taxon>
        <taxon>Viridiplantae</taxon>
        <taxon>Chlorophyta</taxon>
        <taxon>core chlorophytes</taxon>
        <taxon>Trebouxiophyceae</taxon>
        <taxon>Chlorellales</taxon>
        <taxon>Chlorellaceae</taxon>
        <taxon>Prototheca</taxon>
    </lineage>
</organism>
<sequence length="63" mass="7123">MALVGLFVLSGQILRVYGLLLTLLLVLVELELTALAAWWPLLESWLGRAFFQSFVAVLTFRWG</sequence>
<dbReference type="EMBL" id="JASFZW010000008">
    <property type="protein sequence ID" value="KAK2076904.1"/>
    <property type="molecule type" value="Genomic_DNA"/>
</dbReference>
<feature type="transmembrane region" description="Helical" evidence="1">
    <location>
        <begin position="16"/>
        <end position="39"/>
    </location>
</feature>
<dbReference type="AlphaFoldDB" id="A0AAD9MGH5"/>
<gene>
    <name evidence="2" type="ORF">QBZ16_005132</name>
</gene>
<accession>A0AAD9MGH5</accession>
<reference evidence="2" key="1">
    <citation type="submission" date="2021-01" db="EMBL/GenBank/DDBJ databases">
        <authorList>
            <person name="Eckstrom K.M.E."/>
        </authorList>
    </citation>
    <scope>NUCLEOTIDE SEQUENCE</scope>
    <source>
        <strain evidence="2">UVCC 0001</strain>
    </source>
</reference>
<keyword evidence="3" id="KW-1185">Reference proteome</keyword>
<comment type="caution">
    <text evidence="2">The sequence shown here is derived from an EMBL/GenBank/DDBJ whole genome shotgun (WGS) entry which is preliminary data.</text>
</comment>
<keyword evidence="1" id="KW-0812">Transmembrane</keyword>
<keyword evidence="1" id="KW-1133">Transmembrane helix</keyword>
<keyword evidence="1" id="KW-0472">Membrane</keyword>
<dbReference type="Proteomes" id="UP001255856">
    <property type="component" value="Unassembled WGS sequence"/>
</dbReference>
<name>A0AAD9MGH5_PROWI</name>